<name>A0A0J8UD57_9MYCO</name>
<dbReference type="EMBL" id="LFOD01000008">
    <property type="protein sequence ID" value="KMV18275.1"/>
    <property type="molecule type" value="Genomic_DNA"/>
</dbReference>
<dbReference type="Gene3D" id="1.20.1260.20">
    <property type="entry name" value="PPE superfamily"/>
    <property type="match status" value="1"/>
</dbReference>
<dbReference type="AlphaFoldDB" id="A0A0J8UD57"/>
<protein>
    <recommendedName>
        <fullName evidence="3">PPE domain-containing protein</fullName>
    </recommendedName>
</protein>
<organism evidence="4 5">
    <name type="scientific">Mycolicibacterium conceptionense</name>
    <dbReference type="NCBI Taxonomy" id="451644"/>
    <lineage>
        <taxon>Bacteria</taxon>
        <taxon>Bacillati</taxon>
        <taxon>Actinomycetota</taxon>
        <taxon>Actinomycetes</taxon>
        <taxon>Mycobacteriales</taxon>
        <taxon>Mycobacteriaceae</taxon>
        <taxon>Mycolicibacterium</taxon>
    </lineage>
</organism>
<dbReference type="OrthoDB" id="4705856at2"/>
<dbReference type="PATRIC" id="fig|451644.5.peg.2389"/>
<feature type="compositionally biased region" description="Gly residues" evidence="2">
    <location>
        <begin position="340"/>
        <end position="352"/>
    </location>
</feature>
<sequence>MTEPWPTYTPEINAGRMEAGLGPETYLAAAGAFTALAANFEIQQGVLLAHTGAMDALWPGLTVAARQAKIAEYSGWLQAMVAECTRLATAAVVVAGAYATARGGMIPSMVAIQNRIDQATAVATNFMGINTPVITFLDATYVEHWTQNAEQMSLYDAQVITASAPVPKPPPPPLVNPAEPALDAAQQAVSSMAQNTPGSVANQQSMDPSQFMQPMQQAMSAPQQLLQPFQQAFSGPQQMAQQLMSSFNSMGNGMGSGSGNDMLSSYSPFAAVSGGGGAASLGGSGGGSGAFASGGGGVGGLRPALTPAAATGGGLTAMSNTQPLTSGAKTSVPASSSALPGGGMGGLGGAGMRGREEATTRADSAIEAGVAPIADTDTARANAIVSEWLPKRSGGLD</sequence>
<evidence type="ECO:0000256" key="2">
    <source>
        <dbReference type="SAM" id="MobiDB-lite"/>
    </source>
</evidence>
<feature type="region of interest" description="Disordered" evidence="2">
    <location>
        <begin position="312"/>
        <end position="365"/>
    </location>
</feature>
<reference evidence="4 5" key="1">
    <citation type="submission" date="2015-06" db="EMBL/GenBank/DDBJ databases">
        <title>Genome sequence of Mycobacterium conceptionense strain MLE.</title>
        <authorList>
            <person name="Greninger A.L."/>
            <person name="Cunningham G."/>
            <person name="Chiu C.Y."/>
            <person name="Miller S."/>
        </authorList>
    </citation>
    <scope>NUCLEOTIDE SEQUENCE [LARGE SCALE GENOMIC DNA]</scope>
    <source>
        <strain evidence="4 5">MLE</strain>
    </source>
</reference>
<dbReference type="SUPFAM" id="SSF140459">
    <property type="entry name" value="PE/PPE dimer-like"/>
    <property type="match status" value="1"/>
</dbReference>
<feature type="domain" description="PPE" evidence="3">
    <location>
        <begin position="5"/>
        <end position="164"/>
    </location>
</feature>
<comment type="caution">
    <text evidence="4">The sequence shown here is derived from an EMBL/GenBank/DDBJ whole genome shotgun (WGS) entry which is preliminary data.</text>
</comment>
<dbReference type="Proteomes" id="UP000037594">
    <property type="component" value="Unassembled WGS sequence"/>
</dbReference>
<feature type="compositionally biased region" description="Polar residues" evidence="2">
    <location>
        <begin position="318"/>
        <end position="329"/>
    </location>
</feature>
<accession>A0A0J8UD57</accession>
<dbReference type="RefSeq" id="WP_048895715.1">
    <property type="nucleotide sequence ID" value="NZ_LFOD01000008.1"/>
</dbReference>
<evidence type="ECO:0000313" key="4">
    <source>
        <dbReference type="EMBL" id="KMV18275.1"/>
    </source>
</evidence>
<evidence type="ECO:0000259" key="3">
    <source>
        <dbReference type="Pfam" id="PF00823"/>
    </source>
</evidence>
<comment type="similarity">
    <text evidence="1">Belongs to the mycobacterial PPE family.</text>
</comment>
<dbReference type="Pfam" id="PF00823">
    <property type="entry name" value="PPE"/>
    <property type="match status" value="1"/>
</dbReference>
<evidence type="ECO:0000313" key="5">
    <source>
        <dbReference type="Proteomes" id="UP000037594"/>
    </source>
</evidence>
<dbReference type="InterPro" id="IPR000030">
    <property type="entry name" value="PPE_dom"/>
</dbReference>
<proteinExistence type="inferred from homology"/>
<evidence type="ECO:0000256" key="1">
    <source>
        <dbReference type="ARBA" id="ARBA00010652"/>
    </source>
</evidence>
<gene>
    <name evidence="4" type="ORF">ACT17_11590</name>
</gene>
<dbReference type="InterPro" id="IPR038332">
    <property type="entry name" value="PPE_sf"/>
</dbReference>